<evidence type="ECO:0000256" key="7">
    <source>
        <dbReference type="PROSITE-ProRule" id="PRU00284"/>
    </source>
</evidence>
<dbReference type="InterPro" id="IPR004089">
    <property type="entry name" value="MCPsignal_dom"/>
</dbReference>
<keyword evidence="8" id="KW-0175">Coiled coil</keyword>
<keyword evidence="2 9" id="KW-0812">Transmembrane</keyword>
<evidence type="ECO:0000256" key="6">
    <source>
        <dbReference type="ARBA" id="ARBA00029447"/>
    </source>
</evidence>
<dbReference type="RefSeq" id="WP_011400398.1">
    <property type="nucleotide sequence ID" value="NC_007645.1"/>
</dbReference>
<evidence type="ECO:0000259" key="10">
    <source>
        <dbReference type="PROSITE" id="PS50111"/>
    </source>
</evidence>
<dbReference type="AlphaFoldDB" id="Q2S7M8"/>
<keyword evidence="4 9" id="KW-0472">Membrane</keyword>
<proteinExistence type="inferred from homology"/>
<dbReference type="FunFam" id="1.10.287.950:FF:000001">
    <property type="entry name" value="Methyl-accepting chemotaxis sensory transducer"/>
    <property type="match status" value="1"/>
</dbReference>
<dbReference type="Pfam" id="PF00015">
    <property type="entry name" value="MCPsignal"/>
    <property type="match status" value="1"/>
</dbReference>
<keyword evidence="3 9" id="KW-1133">Transmembrane helix</keyword>
<dbReference type="PANTHER" id="PTHR32089">
    <property type="entry name" value="METHYL-ACCEPTING CHEMOTAXIS PROTEIN MCPB"/>
    <property type="match status" value="1"/>
</dbReference>
<protein>
    <submittedName>
        <fullName evidence="12">Methyl-accepting chemotaxis protein</fullName>
    </submittedName>
</protein>
<keyword evidence="13" id="KW-1185">Reference proteome</keyword>
<dbReference type="STRING" id="349521.HCH_06719"/>
<feature type="domain" description="Methyl-accepting transducer" evidence="10">
    <location>
        <begin position="375"/>
        <end position="611"/>
    </location>
</feature>
<dbReference type="PANTHER" id="PTHR32089:SF119">
    <property type="entry name" value="METHYL-ACCEPTING CHEMOTAXIS PROTEIN CTPL"/>
    <property type="match status" value="1"/>
</dbReference>
<gene>
    <name evidence="12" type="ordered locus">HCH_06719</name>
</gene>
<dbReference type="GO" id="GO:0007165">
    <property type="term" value="P:signal transduction"/>
    <property type="evidence" value="ECO:0007669"/>
    <property type="project" value="UniProtKB-KW"/>
</dbReference>
<dbReference type="Proteomes" id="UP000000238">
    <property type="component" value="Chromosome"/>
</dbReference>
<dbReference type="EMBL" id="CP000155">
    <property type="protein sequence ID" value="ABC33346.1"/>
    <property type="molecule type" value="Genomic_DNA"/>
</dbReference>
<comment type="subcellular location">
    <subcellularLocation>
        <location evidence="1">Membrane</location>
        <topology evidence="1">Multi-pass membrane protein</topology>
    </subcellularLocation>
</comment>
<evidence type="ECO:0000256" key="4">
    <source>
        <dbReference type="ARBA" id="ARBA00023136"/>
    </source>
</evidence>
<dbReference type="Gene3D" id="1.10.287.950">
    <property type="entry name" value="Methyl-accepting chemotaxis protein"/>
    <property type="match status" value="1"/>
</dbReference>
<feature type="coiled-coil region" evidence="8">
    <location>
        <begin position="446"/>
        <end position="473"/>
    </location>
</feature>
<dbReference type="eggNOG" id="COG0840">
    <property type="taxonomic scope" value="Bacteria"/>
</dbReference>
<evidence type="ECO:0000256" key="8">
    <source>
        <dbReference type="SAM" id="Coils"/>
    </source>
</evidence>
<dbReference type="OrthoDB" id="7025727at2"/>
<evidence type="ECO:0000259" key="11">
    <source>
        <dbReference type="PROSITE" id="PS50885"/>
    </source>
</evidence>
<keyword evidence="5 7" id="KW-0807">Transducer</keyword>
<organism evidence="12 13">
    <name type="scientific">Hahella chejuensis (strain KCTC 2396)</name>
    <dbReference type="NCBI Taxonomy" id="349521"/>
    <lineage>
        <taxon>Bacteria</taxon>
        <taxon>Pseudomonadati</taxon>
        <taxon>Pseudomonadota</taxon>
        <taxon>Gammaproteobacteria</taxon>
        <taxon>Oceanospirillales</taxon>
        <taxon>Hahellaceae</taxon>
        <taxon>Hahella</taxon>
    </lineage>
</organism>
<evidence type="ECO:0000256" key="5">
    <source>
        <dbReference type="ARBA" id="ARBA00023224"/>
    </source>
</evidence>
<dbReference type="SMART" id="SM00304">
    <property type="entry name" value="HAMP"/>
    <property type="match status" value="1"/>
</dbReference>
<feature type="domain" description="HAMP" evidence="11">
    <location>
        <begin position="338"/>
        <end position="370"/>
    </location>
</feature>
<dbReference type="PROSITE" id="PS50111">
    <property type="entry name" value="CHEMOTAXIS_TRANSDUC_2"/>
    <property type="match status" value="1"/>
</dbReference>
<reference evidence="12 13" key="1">
    <citation type="journal article" date="2005" name="Nucleic Acids Res.">
        <title>Genomic blueprint of Hahella chejuensis, a marine microbe producing an algicidal agent.</title>
        <authorList>
            <person name="Jeong H."/>
            <person name="Yim J.H."/>
            <person name="Lee C."/>
            <person name="Choi S.-H."/>
            <person name="Park Y.K."/>
            <person name="Yoon S.H."/>
            <person name="Hur C.-G."/>
            <person name="Kang H.-Y."/>
            <person name="Kim D."/>
            <person name="Lee H.H."/>
            <person name="Park K.H."/>
            <person name="Park S.-H."/>
            <person name="Park H.-S."/>
            <person name="Lee H.K."/>
            <person name="Oh T.K."/>
            <person name="Kim J.F."/>
        </authorList>
    </citation>
    <scope>NUCLEOTIDE SEQUENCE [LARGE SCALE GENOMIC DNA]</scope>
    <source>
        <strain evidence="12 13">KCTC 2396</strain>
    </source>
</reference>
<dbReference type="SUPFAM" id="SSF58104">
    <property type="entry name" value="Methyl-accepting chemotaxis protein (MCP) signaling domain"/>
    <property type="match status" value="1"/>
</dbReference>
<dbReference type="KEGG" id="hch:HCH_06719"/>
<dbReference type="InterPro" id="IPR003660">
    <property type="entry name" value="HAMP_dom"/>
</dbReference>
<feature type="transmembrane region" description="Helical" evidence="9">
    <location>
        <begin position="12"/>
        <end position="34"/>
    </location>
</feature>
<feature type="transmembrane region" description="Helical" evidence="9">
    <location>
        <begin position="300"/>
        <end position="320"/>
    </location>
</feature>
<dbReference type="HOGENOM" id="CLU_000445_107_19_6"/>
<name>Q2S7M8_HAHCH</name>
<dbReference type="GO" id="GO:0006935">
    <property type="term" value="P:chemotaxis"/>
    <property type="evidence" value="ECO:0007669"/>
    <property type="project" value="UniProtKB-ARBA"/>
</dbReference>
<evidence type="ECO:0000256" key="9">
    <source>
        <dbReference type="SAM" id="Phobius"/>
    </source>
</evidence>
<accession>Q2S7M8</accession>
<dbReference type="PROSITE" id="PS50885">
    <property type="entry name" value="HAMP"/>
    <property type="match status" value="1"/>
</dbReference>
<comment type="similarity">
    <text evidence="6">Belongs to the methyl-accepting chemotaxis (MCP) protein family.</text>
</comment>
<evidence type="ECO:0000256" key="3">
    <source>
        <dbReference type="ARBA" id="ARBA00022989"/>
    </source>
</evidence>
<evidence type="ECO:0000313" key="13">
    <source>
        <dbReference type="Proteomes" id="UP000000238"/>
    </source>
</evidence>
<evidence type="ECO:0000256" key="2">
    <source>
        <dbReference type="ARBA" id="ARBA00022692"/>
    </source>
</evidence>
<evidence type="ECO:0000313" key="12">
    <source>
        <dbReference type="EMBL" id="ABC33346.1"/>
    </source>
</evidence>
<dbReference type="CDD" id="cd06225">
    <property type="entry name" value="HAMP"/>
    <property type="match status" value="1"/>
</dbReference>
<dbReference type="Pfam" id="PF00672">
    <property type="entry name" value="HAMP"/>
    <property type="match status" value="1"/>
</dbReference>
<sequence>MPKLLRFFTTRLLRPVLIVLCVAVALQIIANILLGQFQLNNLVKEVESGLRDSRQKVSTELNAAESAVASQLQTMSDNAQQQLQSKLGAQLETQRKDIAQNLRQTLDEGVKNLTGIVAAIAPPAIWDRDTPELTRLAQLVDNSDSIVFAGFYGFFGQEPEQLTRYVDRTDEQVQALIKQGEGKGSLAKVIDAAEKDPGIVVIRTDIAPQGAVIGQFVVGVSTSRIDGQMERLKGQFSDLTNQSKVTVANVLGGELSRVSEALRLSLKNTETQTDESISSAVLQIREGAESLIGSLTSASLAAGVILVVLISLVLGVRVVLKVDVLSKAIWNIAEGEADLTQRVNIQGNDEIADVGKGLNVFIERIQKIVLNVNKSAELASSQSDELKHNTQQADEAVAHQKQEIEQISSAISEMSSSIHHVAEHVQLVANDVDHIKSETKKSGSISQNLRNMLQSLQTEMSNADEVVNQLDTHSKEIGSVLLVIRTIAEQTNLLALNAAIEAARAGDSGRGFAVVADEVRTLANKTQQSTTEIQSRIDSLQSGSQSAVRSISAASERAKRSAEAFTESDSSLENINQLVIGLYERATEIASMAEEQSGVAEEINRNIVNIADASERTQQSAAESARAGASIQQSVSDLRRQVSEFVV</sequence>
<dbReference type="GO" id="GO:0016020">
    <property type="term" value="C:membrane"/>
    <property type="evidence" value="ECO:0007669"/>
    <property type="project" value="UniProtKB-SubCell"/>
</dbReference>
<dbReference type="SMART" id="SM00283">
    <property type="entry name" value="MA"/>
    <property type="match status" value="1"/>
</dbReference>
<evidence type="ECO:0000256" key="1">
    <source>
        <dbReference type="ARBA" id="ARBA00004141"/>
    </source>
</evidence>